<organism evidence="2 3">
    <name type="scientific">Pseudomonas syringae pv. primulae</name>
    <dbReference type="NCBI Taxonomy" id="251707"/>
    <lineage>
        <taxon>Bacteria</taxon>
        <taxon>Pseudomonadati</taxon>
        <taxon>Pseudomonadota</taxon>
        <taxon>Gammaproteobacteria</taxon>
        <taxon>Pseudomonadales</taxon>
        <taxon>Pseudomonadaceae</taxon>
        <taxon>Pseudomonas</taxon>
    </lineage>
</organism>
<feature type="domain" description="BIG2" evidence="1">
    <location>
        <begin position="830"/>
        <end position="883"/>
    </location>
</feature>
<reference evidence="2 3" key="1">
    <citation type="submission" date="2015-09" db="EMBL/GenBank/DDBJ databases">
        <title>Genome announcement of multiple Pseudomonas syringae strains.</title>
        <authorList>
            <person name="Thakur S."/>
            <person name="Wang P.W."/>
            <person name="Gong Y."/>
            <person name="Weir B.S."/>
            <person name="Guttman D.S."/>
        </authorList>
    </citation>
    <scope>NUCLEOTIDE SEQUENCE [LARGE SCALE GENOMIC DNA]</scope>
    <source>
        <strain evidence="2 3">ICMP3956</strain>
    </source>
</reference>
<dbReference type="InterPro" id="IPR008964">
    <property type="entry name" value="Invasin/intimin_cell_adhesion"/>
</dbReference>
<evidence type="ECO:0000259" key="1">
    <source>
        <dbReference type="Pfam" id="PF02368"/>
    </source>
</evidence>
<dbReference type="Pfam" id="PF02368">
    <property type="entry name" value="Big_2"/>
    <property type="match status" value="1"/>
</dbReference>
<evidence type="ECO:0000313" key="2">
    <source>
        <dbReference type="EMBL" id="KPY33054.1"/>
    </source>
</evidence>
<evidence type="ECO:0000313" key="3">
    <source>
        <dbReference type="Proteomes" id="UP000050562"/>
    </source>
</evidence>
<protein>
    <recommendedName>
        <fullName evidence="1">BIG2 domain-containing protein</fullName>
    </recommendedName>
</protein>
<dbReference type="SUPFAM" id="SSF49373">
    <property type="entry name" value="Invasin/intimin cell-adhesion fragments"/>
    <property type="match status" value="1"/>
</dbReference>
<proteinExistence type="predicted"/>
<dbReference type="Proteomes" id="UP000050562">
    <property type="component" value="Unassembled WGS sequence"/>
</dbReference>
<dbReference type="InterPro" id="IPR003343">
    <property type="entry name" value="Big_2"/>
</dbReference>
<accession>A0A0P9YFC1</accession>
<sequence>MNTSSAFKSLPGPLVLSHDVQGVGSVDVADPSRPLEVIVGPIEMSQRDRIDLFWGANDDVIDSYTHSPDAANTNGLFSLYVNTRWIKSGLTDVRYTYTRFPSEIQEHSPLQKVIVKLDLPGGRDPDPATPYENEKLQLPMISPTGIITTPENVSVTVQPYENMTAGDVIAVYWHGVEVECPPLTDAQLGKPVVVDIGEEVIIEAGDSENIVVRYEIRDVVNNWSRFSLPTYTEVEIGLSSLPAPIAPQAPNMELDLDKLGGGDVQALVLSNANIVIGDTIEFIVERSTAEGIALEPYSASKVVQVPGSFVEFLIANDQFQPIAQGRARLKYNVTKASGDVLRSKSLPLTILGEAQQLEPPRVPAAVNGLLDPKQRNVIAEVPPYHFMADGNDVTLVLMGRTPGGETVMHDEVKNLNQDDVDKTLEFLIPDDKVSALAGGSLEVYYTVKTYTKAFFKSPVLQLLVDIDNTTPLPAPVVEKVDADGFLDPADIVLEALLRVMPYQGMAEGDKVTAHWDSSAVGGTYSTYTVINSGMINREAVFRVPKRYVDASIGRTVEAWYEVQRGTRVALSNKLLINVREMIVPATPTPTVKQANGDTLDPTNAPNGATVVIDASASFKAGDRVTVQWKGPKGSDTKEKTLIDSEAGQPLETVFAPALVVANAGQNVEVVYTVNRANGLVQTSETLTLKVLAGLTKLPAPSMDTVGHDGVVKPSLIPESGATVRVSYPGMSGEDSVVLNWRGLSSHDTPAKPATGNELLFNVPKAWIIASQGGSVSVTYTVTRDSVSKGSVPLWLTVEKELVFDTSPVTLAGKVYLIPSVPDLLPSLPAGTSVRRQASGGQAPYRYTSSNPLVAKVDGNGLTTVRGNGKATISVTDASGASKSYQVTVTKVIHCLGLGSGSLSQMSSAASAKGGRIPSINELKEIYATYGNRWPLGKGNYWSSTVAAVNLVGWKWYYVKNLVTGADFKLLHHNASLGVAIR</sequence>
<gene>
    <name evidence="2" type="ORF">ALO52_03043</name>
</gene>
<dbReference type="PATRIC" id="fig|251707.3.peg.4023"/>
<dbReference type="Gene3D" id="2.60.40.1080">
    <property type="match status" value="1"/>
</dbReference>
<name>A0A0P9YFC1_9PSED</name>
<comment type="caution">
    <text evidence="2">The sequence shown here is derived from an EMBL/GenBank/DDBJ whole genome shotgun (WGS) entry which is preliminary data.</text>
</comment>
<dbReference type="EMBL" id="LJRC01000217">
    <property type="protein sequence ID" value="KPY33054.1"/>
    <property type="molecule type" value="Genomic_DNA"/>
</dbReference>
<dbReference type="AlphaFoldDB" id="A0A0P9YFC1"/>
<dbReference type="RefSeq" id="WP_081021826.1">
    <property type="nucleotide sequence ID" value="NZ_LJRC01000217.1"/>
</dbReference>